<proteinExistence type="predicted"/>
<dbReference type="Proteomes" id="UP000593765">
    <property type="component" value="Chromosome"/>
</dbReference>
<evidence type="ECO:0000313" key="2">
    <source>
        <dbReference type="Proteomes" id="UP000593765"/>
    </source>
</evidence>
<accession>A0A7M2WUT8</accession>
<dbReference type="EMBL" id="CP063458">
    <property type="protein sequence ID" value="QOV88561.1"/>
    <property type="molecule type" value="Genomic_DNA"/>
</dbReference>
<name>A0A7M2WUT8_9BACT</name>
<dbReference type="KEGG" id="hbs:IPV69_20290"/>
<reference evidence="1 2" key="1">
    <citation type="submission" date="2020-10" db="EMBL/GenBank/DDBJ databases">
        <title>Wide distribution of Phycisphaera-like planctomycetes from WD2101 soil group in peatlands and genome analysis of the first cultivated representative.</title>
        <authorList>
            <person name="Dedysh S.N."/>
            <person name="Beletsky A.V."/>
            <person name="Ivanova A."/>
            <person name="Kulichevskaya I.S."/>
            <person name="Suzina N.E."/>
            <person name="Philippov D.A."/>
            <person name="Rakitin A.L."/>
            <person name="Mardanov A.V."/>
            <person name="Ravin N.V."/>
        </authorList>
    </citation>
    <scope>NUCLEOTIDE SEQUENCE [LARGE SCALE GENOMIC DNA]</scope>
    <source>
        <strain evidence="1 2">M1803</strain>
    </source>
</reference>
<sequence>MHPRSLGLAVFFAVISGCDDGKSVAAAPDAKPPVAAAPAAVATATVAVPGTASGRITRPDGKPIGIDGVKYKMVVNGNAGSGNAIAYNPKPNPDGTWSTKLAEGIYHEPRGTMSVKFDGGLYTYDLYPTAEPGDTESAKGLAADFQWRISGPIKQYEDKADPSNATHWYGASCRLNWNPIYGIGEGKQGVHTVVDKTKFVFTAKPQGKLIDGSDGKPLTWTLEWGASDFKPSLLHDLPPAVGGWRVSGTEITPDGKQRPLTIRLSGVSDKFLAEVDVKVEADQYGGPIVGPILIFTRAAP</sequence>
<dbReference type="AlphaFoldDB" id="A0A7M2WUT8"/>
<dbReference type="PROSITE" id="PS51257">
    <property type="entry name" value="PROKAR_LIPOPROTEIN"/>
    <property type="match status" value="1"/>
</dbReference>
<keyword evidence="2" id="KW-1185">Reference proteome</keyword>
<organism evidence="1 2">
    <name type="scientific">Humisphaera borealis</name>
    <dbReference type="NCBI Taxonomy" id="2807512"/>
    <lineage>
        <taxon>Bacteria</taxon>
        <taxon>Pseudomonadati</taxon>
        <taxon>Planctomycetota</taxon>
        <taxon>Phycisphaerae</taxon>
        <taxon>Tepidisphaerales</taxon>
        <taxon>Tepidisphaeraceae</taxon>
        <taxon>Humisphaera</taxon>
    </lineage>
</organism>
<evidence type="ECO:0000313" key="1">
    <source>
        <dbReference type="EMBL" id="QOV88561.1"/>
    </source>
</evidence>
<protein>
    <submittedName>
        <fullName evidence="1">Uncharacterized protein</fullName>
    </submittedName>
</protein>
<gene>
    <name evidence="1" type="ORF">IPV69_20290</name>
</gene>
<dbReference type="RefSeq" id="WP_206291549.1">
    <property type="nucleotide sequence ID" value="NZ_CP063458.1"/>
</dbReference>